<evidence type="ECO:0008006" key="3">
    <source>
        <dbReference type="Google" id="ProtNLM"/>
    </source>
</evidence>
<gene>
    <name evidence="1" type="ORF">OG442_16090</name>
</gene>
<sequence>MSTDPGGSCGWGEARTYAAQLPQLRVEARDPDHVPPVAEKVMVQFRVAWQDGAGAERSYTYDTGYKSPIPGTPFTHTVTQPPSGEPQIPSDAVIRWDARAYDGEAWGPWSSDGGAGRCEVVLDSVRPGAPAVGSVRYPDDGVWHPGGEAGVFTFSAADGDSDVVRFRYTFLGETSKSVAAGADGAASVSWTPKSSGRFRVEVESFDAAQNVSGRTVYEFLVS</sequence>
<accession>A0ABZ2A6L1</accession>
<dbReference type="EMBL" id="CP109495">
    <property type="protein sequence ID" value="WUX52940.1"/>
    <property type="molecule type" value="Genomic_DNA"/>
</dbReference>
<dbReference type="Proteomes" id="UP001432209">
    <property type="component" value="Chromosome"/>
</dbReference>
<organism evidence="1 2">
    <name type="scientific">Streptomyces niveus</name>
    <name type="common">Streptomyces spheroides</name>
    <dbReference type="NCBI Taxonomy" id="193462"/>
    <lineage>
        <taxon>Bacteria</taxon>
        <taxon>Bacillati</taxon>
        <taxon>Actinomycetota</taxon>
        <taxon>Actinomycetes</taxon>
        <taxon>Kitasatosporales</taxon>
        <taxon>Streptomycetaceae</taxon>
        <taxon>Streptomyces</taxon>
    </lineage>
</organism>
<name>A0ABZ2A6L1_STRNV</name>
<proteinExistence type="predicted"/>
<dbReference type="RefSeq" id="WP_329076589.1">
    <property type="nucleotide sequence ID" value="NZ_CP109495.1"/>
</dbReference>
<evidence type="ECO:0000313" key="2">
    <source>
        <dbReference type="Proteomes" id="UP001432209"/>
    </source>
</evidence>
<keyword evidence="2" id="KW-1185">Reference proteome</keyword>
<protein>
    <recommendedName>
        <fullName evidence="3">Fibronectin type-III domain-containing protein</fullName>
    </recommendedName>
</protein>
<evidence type="ECO:0000313" key="1">
    <source>
        <dbReference type="EMBL" id="WUX52940.1"/>
    </source>
</evidence>
<reference evidence="1" key="1">
    <citation type="submission" date="2022-10" db="EMBL/GenBank/DDBJ databases">
        <title>The complete genomes of actinobacterial strains from the NBC collection.</title>
        <authorList>
            <person name="Joergensen T.S."/>
            <person name="Alvarez Arevalo M."/>
            <person name="Sterndorff E.B."/>
            <person name="Faurdal D."/>
            <person name="Vuksanovic O."/>
            <person name="Mourched A.-S."/>
            <person name="Charusanti P."/>
            <person name="Shaw S."/>
            <person name="Blin K."/>
            <person name="Weber T."/>
        </authorList>
    </citation>
    <scope>NUCLEOTIDE SEQUENCE</scope>
    <source>
        <strain evidence="1">NBC_01432</strain>
    </source>
</reference>